<organism evidence="3">
    <name type="scientific">Siphoviridae sp. ctfWC31</name>
    <dbReference type="NCBI Taxonomy" id="2826414"/>
    <lineage>
        <taxon>Viruses</taxon>
        <taxon>Duplodnaviria</taxon>
        <taxon>Heunggongvirae</taxon>
        <taxon>Uroviricota</taxon>
        <taxon>Caudoviricetes</taxon>
    </lineage>
</organism>
<feature type="domain" description="Exonuclease" evidence="2">
    <location>
        <begin position="7"/>
        <end position="204"/>
    </location>
</feature>
<dbReference type="InterPro" id="IPR013520">
    <property type="entry name" value="Ribonucl_H"/>
</dbReference>
<proteinExistence type="predicted"/>
<feature type="compositionally biased region" description="Basic and acidic residues" evidence="1">
    <location>
        <begin position="253"/>
        <end position="263"/>
    </location>
</feature>
<evidence type="ECO:0000259" key="2">
    <source>
        <dbReference type="SMART" id="SM00479"/>
    </source>
</evidence>
<dbReference type="SUPFAM" id="SSF53098">
    <property type="entry name" value="Ribonuclease H-like"/>
    <property type="match status" value="1"/>
</dbReference>
<evidence type="ECO:0000313" key="3">
    <source>
        <dbReference type="EMBL" id="DAD90139.1"/>
    </source>
</evidence>
<sequence length="288" mass="32209">MQYEIKDVCFFDTETTGVPAKGLDWEKDCDQFPYVAQLAWLKNGVLKSYIIKPIGADGKPYEIPEATTEIHGISTERAMKEGVPFETVVHEFIKDCTLSPLICAHNIYFDTSILKANIMRYLGREYYDSKADQALFKGKRIDTMMKTIKFVGACFADGRAGKFPTLEELYAKCFEGKTFPAHDAGEDVKALAACLPVLVELGFIELAQKQYDEDGKPKRATSTRAKKAAPAIKKTKIVKAKAIFDDEPVELPKSNHYEGEETKSTTTEKSTTTQPVSSRNALLEDEDF</sequence>
<dbReference type="InterPro" id="IPR036397">
    <property type="entry name" value="RNaseH_sf"/>
</dbReference>
<accession>A0A8S5N7V1</accession>
<dbReference type="CDD" id="cd06127">
    <property type="entry name" value="DEDDh"/>
    <property type="match status" value="1"/>
</dbReference>
<feature type="region of interest" description="Disordered" evidence="1">
    <location>
        <begin position="249"/>
        <end position="288"/>
    </location>
</feature>
<dbReference type="Pfam" id="PF00929">
    <property type="entry name" value="RNase_T"/>
    <property type="match status" value="1"/>
</dbReference>
<dbReference type="EMBL" id="BK015078">
    <property type="protein sequence ID" value="DAD90139.1"/>
    <property type="molecule type" value="Genomic_DNA"/>
</dbReference>
<protein>
    <submittedName>
        <fullName evidence="3">DNA polymerase III subunit alpha</fullName>
    </submittedName>
</protein>
<dbReference type="Gene3D" id="3.30.420.10">
    <property type="entry name" value="Ribonuclease H-like superfamily/Ribonuclease H"/>
    <property type="match status" value="1"/>
</dbReference>
<reference evidence="3" key="1">
    <citation type="journal article" date="2021" name="Proc. Natl. Acad. Sci. U.S.A.">
        <title>A Catalog of Tens of Thousands of Viruses from Human Metagenomes Reveals Hidden Associations with Chronic Diseases.</title>
        <authorList>
            <person name="Tisza M.J."/>
            <person name="Buck C.B."/>
        </authorList>
    </citation>
    <scope>NUCLEOTIDE SEQUENCE</scope>
    <source>
        <strain evidence="3">CtfWC31</strain>
    </source>
</reference>
<dbReference type="SMART" id="SM00479">
    <property type="entry name" value="EXOIII"/>
    <property type="match status" value="1"/>
</dbReference>
<name>A0A8S5N7V1_9CAUD</name>
<feature type="compositionally biased region" description="Low complexity" evidence="1">
    <location>
        <begin position="264"/>
        <end position="273"/>
    </location>
</feature>
<dbReference type="InterPro" id="IPR012337">
    <property type="entry name" value="RNaseH-like_sf"/>
</dbReference>
<dbReference type="GO" id="GO:0003676">
    <property type="term" value="F:nucleic acid binding"/>
    <property type="evidence" value="ECO:0007669"/>
    <property type="project" value="InterPro"/>
</dbReference>
<evidence type="ECO:0000256" key="1">
    <source>
        <dbReference type="SAM" id="MobiDB-lite"/>
    </source>
</evidence>